<proteinExistence type="predicted"/>
<protein>
    <recommendedName>
        <fullName evidence="4">DNA mismatch repair protein</fullName>
    </recommendedName>
</protein>
<feature type="compositionally biased region" description="Polar residues" evidence="1">
    <location>
        <begin position="1"/>
        <end position="15"/>
    </location>
</feature>
<dbReference type="AlphaFoldDB" id="A0A1B1BK88"/>
<organism evidence="2 3">
    <name type="scientific">Cryobacterium arcticum</name>
    <dbReference type="NCBI Taxonomy" id="670052"/>
    <lineage>
        <taxon>Bacteria</taxon>
        <taxon>Bacillati</taxon>
        <taxon>Actinomycetota</taxon>
        <taxon>Actinomycetes</taxon>
        <taxon>Micrococcales</taxon>
        <taxon>Microbacteriaceae</taxon>
        <taxon>Cryobacterium</taxon>
    </lineage>
</organism>
<gene>
    <name evidence="2" type="ORF">PA27867_2003</name>
</gene>
<sequence length="85" mass="9568">MITLSADTRPNSARPTPTRRHGPSLVSVRDGLWRVVDRSGAVLGHIEREGHGDTERYLARRLLGASRRIELGAFWRIDDAADCFR</sequence>
<dbReference type="Proteomes" id="UP000092582">
    <property type="component" value="Chromosome 1"/>
</dbReference>
<accession>A0A1B1BK88</accession>
<evidence type="ECO:0000313" key="2">
    <source>
        <dbReference type="EMBL" id="ANP72956.1"/>
    </source>
</evidence>
<dbReference type="STRING" id="670052.PA27867_2003"/>
<feature type="region of interest" description="Disordered" evidence="1">
    <location>
        <begin position="1"/>
        <end position="24"/>
    </location>
</feature>
<reference evidence="2 3" key="1">
    <citation type="submission" date="2016-06" db="EMBL/GenBank/DDBJ databases">
        <title>Genome sequencing of Cryobacterium arcticum PAMC 27867.</title>
        <authorList>
            <person name="Lee J."/>
            <person name="Kim O.-S."/>
        </authorList>
    </citation>
    <scope>NUCLEOTIDE SEQUENCE [LARGE SCALE GENOMIC DNA]</scope>
    <source>
        <strain evidence="2 3">PAMC 27867</strain>
    </source>
</reference>
<evidence type="ECO:0000313" key="3">
    <source>
        <dbReference type="Proteomes" id="UP000092582"/>
    </source>
</evidence>
<dbReference type="KEGG" id="cart:PA27867_2003"/>
<keyword evidence="3" id="KW-1185">Reference proteome</keyword>
<name>A0A1B1BK88_9MICO</name>
<dbReference type="EMBL" id="CP016282">
    <property type="protein sequence ID" value="ANP72956.1"/>
    <property type="molecule type" value="Genomic_DNA"/>
</dbReference>
<evidence type="ECO:0008006" key="4">
    <source>
        <dbReference type="Google" id="ProtNLM"/>
    </source>
</evidence>
<evidence type="ECO:0000256" key="1">
    <source>
        <dbReference type="SAM" id="MobiDB-lite"/>
    </source>
</evidence>